<dbReference type="PANTHER" id="PTHR43243">
    <property type="entry name" value="INNER MEMBRANE TRANSPORTER YGJI-RELATED"/>
    <property type="match status" value="1"/>
</dbReference>
<feature type="transmembrane region" description="Helical" evidence="7">
    <location>
        <begin position="97"/>
        <end position="117"/>
    </location>
</feature>
<evidence type="ECO:0000256" key="4">
    <source>
        <dbReference type="ARBA" id="ARBA00022989"/>
    </source>
</evidence>
<comment type="subcellular location">
    <subcellularLocation>
        <location evidence="1">Membrane</location>
        <topology evidence="1">Multi-pass membrane protein</topology>
    </subcellularLocation>
</comment>
<dbReference type="InterPro" id="IPR002293">
    <property type="entry name" value="AA/rel_permease1"/>
</dbReference>
<protein>
    <submittedName>
        <fullName evidence="8">Amino acid transporter</fullName>
    </submittedName>
</protein>
<feature type="transmembrane region" description="Helical" evidence="7">
    <location>
        <begin position="137"/>
        <end position="154"/>
    </location>
</feature>
<reference evidence="8 9" key="1">
    <citation type="journal article" date="2016" name="Environ. Microbiol.">
        <title>New Methyloceanibacter diversity from North Sea sediments includes methanotroph containing solely the soluble methane monooxygenase.</title>
        <authorList>
            <person name="Vekeman B."/>
            <person name="Kerckhof F.M."/>
            <person name="Cremers G."/>
            <person name="de Vos P."/>
            <person name="Vandamme P."/>
            <person name="Boon N."/>
            <person name="Op den Camp H.J."/>
            <person name="Heylen K."/>
        </authorList>
    </citation>
    <scope>NUCLEOTIDE SEQUENCE [LARGE SCALE GENOMIC DNA]</scope>
    <source>
        <strain evidence="8 9">R-67177</strain>
    </source>
</reference>
<feature type="transmembrane region" description="Helical" evidence="7">
    <location>
        <begin position="286"/>
        <end position="310"/>
    </location>
</feature>
<feature type="transmembrane region" description="Helical" evidence="7">
    <location>
        <begin position="161"/>
        <end position="183"/>
    </location>
</feature>
<feature type="transmembrane region" description="Helical" evidence="7">
    <location>
        <begin position="28"/>
        <end position="45"/>
    </location>
</feature>
<comment type="caution">
    <text evidence="8">The sequence shown here is derived from an EMBL/GenBank/DDBJ whole genome shotgun (WGS) entry which is preliminary data.</text>
</comment>
<accession>A0A1E3VYT8</accession>
<sequence length="456" mass="47775">MANQGKAEAAAQSGDEPTLHRSIGPTQMALYGLGSMLGAGVYGLMGKAAGQVGNAVWLAFVVALVAALLTALSYASLGSRYPRAAGAAYVTQRAYGFPLLSFMVGLALVCSGLTSIATQSRVFAANLIELVGLDGLPVAWLALGFLLIMAGIVFRGIRESMWVNVLCTIVEASGLILVVAVGFSYWGSVDYFETPAAPGDDHVILIVMQGAVLAFFAFIGFEDMYNVAEEVRDPQRTIPLGLITAMVAAAILYIAVAITAVSVVPWQELGTAPGPITEVVSRAAPIIPPILFTGITLFAVANTGLVNFVTASRLLYGMGRQGLLPAFFGRVHSDRRTPHIAILVLFLILVPLALAGTISELASATVLLLLSVFAVVNGSLFVLKGRKSEEPGKFEIPRFVPALGVIVCVVLIAVRVSTGDWRAPAIAGGLLLGCLVIYLGMRSHTLPAGGKLDHDP</sequence>
<evidence type="ECO:0000256" key="7">
    <source>
        <dbReference type="SAM" id="Phobius"/>
    </source>
</evidence>
<keyword evidence="5 7" id="KW-0472">Membrane</keyword>
<feature type="transmembrane region" description="Helical" evidence="7">
    <location>
        <begin position="395"/>
        <end position="415"/>
    </location>
</feature>
<dbReference type="Pfam" id="PF13520">
    <property type="entry name" value="AA_permease_2"/>
    <property type="match status" value="1"/>
</dbReference>
<evidence type="ECO:0000256" key="1">
    <source>
        <dbReference type="ARBA" id="ARBA00004141"/>
    </source>
</evidence>
<keyword evidence="4 7" id="KW-1133">Transmembrane helix</keyword>
<dbReference type="EMBL" id="LPWD01000446">
    <property type="protein sequence ID" value="ODR98735.1"/>
    <property type="molecule type" value="Genomic_DNA"/>
</dbReference>
<keyword evidence="2" id="KW-0813">Transport</keyword>
<feature type="region of interest" description="Disordered" evidence="6">
    <location>
        <begin position="1"/>
        <end position="21"/>
    </location>
</feature>
<keyword evidence="9" id="KW-1185">Reference proteome</keyword>
<feature type="transmembrane region" description="Helical" evidence="7">
    <location>
        <begin position="340"/>
        <end position="358"/>
    </location>
</feature>
<feature type="transmembrane region" description="Helical" evidence="7">
    <location>
        <begin position="57"/>
        <end position="77"/>
    </location>
</feature>
<dbReference type="OrthoDB" id="7065842at2"/>
<organism evidence="8 9">
    <name type="scientific">Methyloceanibacter marginalis</name>
    <dbReference type="NCBI Taxonomy" id="1774971"/>
    <lineage>
        <taxon>Bacteria</taxon>
        <taxon>Pseudomonadati</taxon>
        <taxon>Pseudomonadota</taxon>
        <taxon>Alphaproteobacteria</taxon>
        <taxon>Hyphomicrobiales</taxon>
        <taxon>Hyphomicrobiaceae</taxon>
        <taxon>Methyloceanibacter</taxon>
    </lineage>
</organism>
<evidence type="ECO:0000313" key="8">
    <source>
        <dbReference type="EMBL" id="ODR98735.1"/>
    </source>
</evidence>
<dbReference type="AlphaFoldDB" id="A0A1E3VYT8"/>
<proteinExistence type="predicted"/>
<feature type="transmembrane region" description="Helical" evidence="7">
    <location>
        <begin position="242"/>
        <end position="266"/>
    </location>
</feature>
<feature type="transmembrane region" description="Helical" evidence="7">
    <location>
        <begin position="364"/>
        <end position="383"/>
    </location>
</feature>
<name>A0A1E3VYT8_9HYPH</name>
<feature type="transmembrane region" description="Helical" evidence="7">
    <location>
        <begin position="203"/>
        <end position="221"/>
    </location>
</feature>
<feature type="transmembrane region" description="Helical" evidence="7">
    <location>
        <begin position="421"/>
        <end position="441"/>
    </location>
</feature>
<evidence type="ECO:0000256" key="5">
    <source>
        <dbReference type="ARBA" id="ARBA00023136"/>
    </source>
</evidence>
<keyword evidence="3 7" id="KW-0812">Transmembrane</keyword>
<evidence type="ECO:0000256" key="6">
    <source>
        <dbReference type="SAM" id="MobiDB-lite"/>
    </source>
</evidence>
<evidence type="ECO:0000256" key="2">
    <source>
        <dbReference type="ARBA" id="ARBA00022448"/>
    </source>
</evidence>
<dbReference type="GO" id="GO:0015171">
    <property type="term" value="F:amino acid transmembrane transporter activity"/>
    <property type="evidence" value="ECO:0007669"/>
    <property type="project" value="TreeGrafter"/>
</dbReference>
<dbReference type="GO" id="GO:0016020">
    <property type="term" value="C:membrane"/>
    <property type="evidence" value="ECO:0007669"/>
    <property type="project" value="UniProtKB-SubCell"/>
</dbReference>
<gene>
    <name evidence="8" type="ORF">AUC71_03870</name>
</gene>
<evidence type="ECO:0000313" key="9">
    <source>
        <dbReference type="Proteomes" id="UP000095042"/>
    </source>
</evidence>
<dbReference type="Gene3D" id="1.20.1740.10">
    <property type="entry name" value="Amino acid/polyamine transporter I"/>
    <property type="match status" value="1"/>
</dbReference>
<dbReference type="PIRSF" id="PIRSF006060">
    <property type="entry name" value="AA_transporter"/>
    <property type="match status" value="1"/>
</dbReference>
<dbReference type="PANTHER" id="PTHR43243:SF4">
    <property type="entry name" value="CATIONIC AMINO ACID TRANSPORTER 4"/>
    <property type="match status" value="1"/>
</dbReference>
<dbReference type="RefSeq" id="WP_069624985.1">
    <property type="nucleotide sequence ID" value="NZ_LPWD01000446.1"/>
</dbReference>
<dbReference type="Proteomes" id="UP000095042">
    <property type="component" value="Unassembled WGS sequence"/>
</dbReference>
<evidence type="ECO:0000256" key="3">
    <source>
        <dbReference type="ARBA" id="ARBA00022692"/>
    </source>
</evidence>